<dbReference type="STRING" id="1384056.N787_06855"/>
<organism evidence="2 3">
    <name type="scientific">Arenimonas metalli CF5-1</name>
    <dbReference type="NCBI Taxonomy" id="1384056"/>
    <lineage>
        <taxon>Bacteria</taxon>
        <taxon>Pseudomonadati</taxon>
        <taxon>Pseudomonadota</taxon>
        <taxon>Gammaproteobacteria</taxon>
        <taxon>Lysobacterales</taxon>
        <taxon>Lysobacteraceae</taxon>
        <taxon>Arenimonas</taxon>
    </lineage>
</organism>
<dbReference type="AlphaFoldDB" id="A0A091BBD4"/>
<dbReference type="PANTHER" id="PTHR28008">
    <property type="entry name" value="DOMAIN PROTEIN, PUTATIVE (AFU_ORTHOLOGUE AFUA_3G10980)-RELATED"/>
    <property type="match status" value="1"/>
</dbReference>
<feature type="transmembrane region" description="Helical" evidence="1">
    <location>
        <begin position="99"/>
        <end position="120"/>
    </location>
</feature>
<keyword evidence="1" id="KW-0812">Transmembrane</keyword>
<proteinExistence type="predicted"/>
<evidence type="ECO:0008006" key="4">
    <source>
        <dbReference type="Google" id="ProtNLM"/>
    </source>
</evidence>
<dbReference type="PANTHER" id="PTHR28008:SF1">
    <property type="entry name" value="DOMAIN PROTEIN, PUTATIVE (AFU_ORTHOLOGUE AFUA_3G10980)-RELATED"/>
    <property type="match status" value="1"/>
</dbReference>
<keyword evidence="1" id="KW-0472">Membrane</keyword>
<feature type="transmembrane region" description="Helical" evidence="1">
    <location>
        <begin position="12"/>
        <end position="31"/>
    </location>
</feature>
<evidence type="ECO:0000313" key="2">
    <source>
        <dbReference type="EMBL" id="KFN48154.1"/>
    </source>
</evidence>
<keyword evidence="3" id="KW-1185">Reference proteome</keyword>
<gene>
    <name evidence="2" type="ORF">N787_06855</name>
</gene>
<dbReference type="PATRIC" id="fig|1384056.3.peg.246"/>
<reference evidence="2 3" key="1">
    <citation type="submission" date="2013-09" db="EMBL/GenBank/DDBJ databases">
        <title>Genome sequencing of Arenimonas metalli.</title>
        <authorList>
            <person name="Chen F."/>
            <person name="Wang G."/>
        </authorList>
    </citation>
    <scope>NUCLEOTIDE SEQUENCE [LARGE SCALE GENOMIC DNA]</scope>
    <source>
        <strain evidence="2 3">CF5-1</strain>
    </source>
</reference>
<feature type="transmembrane region" description="Helical" evidence="1">
    <location>
        <begin position="43"/>
        <end position="60"/>
    </location>
</feature>
<dbReference type="Proteomes" id="UP000029393">
    <property type="component" value="Unassembled WGS sequence"/>
</dbReference>
<sequence length="134" mass="14679">MIRRDLHRPRLWLGVWLGGWTLCIALSLLPPIELGGPPDSDKLGHFLAYFTLMAWAVMLFPRWRACLLAAGGLVFLGLGLEFAQATLTTTRQGDGRDMLANALGVLAGLGLALTPGRHLLAWVDVRLRGEGHRD</sequence>
<evidence type="ECO:0000256" key="1">
    <source>
        <dbReference type="SAM" id="Phobius"/>
    </source>
</evidence>
<name>A0A091BBD4_9GAMM</name>
<evidence type="ECO:0000313" key="3">
    <source>
        <dbReference type="Proteomes" id="UP000029393"/>
    </source>
</evidence>
<comment type="caution">
    <text evidence="2">The sequence shown here is derived from an EMBL/GenBank/DDBJ whole genome shotgun (WGS) entry which is preliminary data.</text>
</comment>
<accession>A0A091BBD4</accession>
<keyword evidence="1" id="KW-1133">Transmembrane helix</keyword>
<dbReference type="OrthoDB" id="3790495at2"/>
<dbReference type="eggNOG" id="COG5652">
    <property type="taxonomic scope" value="Bacteria"/>
</dbReference>
<protein>
    <recommendedName>
        <fullName evidence="4">VanZ-like domain-containing protein</fullName>
    </recommendedName>
</protein>
<dbReference type="RefSeq" id="WP_034210151.1">
    <property type="nucleotide sequence ID" value="NZ_AVCK01000003.1"/>
</dbReference>
<feature type="transmembrane region" description="Helical" evidence="1">
    <location>
        <begin position="67"/>
        <end position="87"/>
    </location>
</feature>
<dbReference type="EMBL" id="AVCK01000003">
    <property type="protein sequence ID" value="KFN48154.1"/>
    <property type="molecule type" value="Genomic_DNA"/>
</dbReference>